<reference evidence="1 2" key="1">
    <citation type="submission" date="2015-03" db="EMBL/GenBank/DDBJ databases">
        <title>Pseudomonas fluorescens 1855-344 Genome sequencing and assembly.</title>
        <authorList>
            <person name="Eng W.W.H."/>
            <person name="Gan H.M."/>
            <person name="Savka M.A."/>
        </authorList>
    </citation>
    <scope>NUCLEOTIDE SEQUENCE [LARGE SCALE GENOMIC DNA]</scope>
    <source>
        <strain evidence="1 2">1855-344</strain>
    </source>
</reference>
<organism evidence="1 2">
    <name type="scientific">Pseudomonas kilonensis</name>
    <dbReference type="NCBI Taxonomy" id="132476"/>
    <lineage>
        <taxon>Bacteria</taxon>
        <taxon>Pseudomonadati</taxon>
        <taxon>Pseudomonadota</taxon>
        <taxon>Gammaproteobacteria</taxon>
        <taxon>Pseudomonadales</taxon>
        <taxon>Pseudomonadaceae</taxon>
        <taxon>Pseudomonas</taxon>
    </lineage>
</organism>
<dbReference type="EMBL" id="JZXC01000001">
    <property type="protein sequence ID" value="KKA09847.1"/>
    <property type="molecule type" value="Genomic_DNA"/>
</dbReference>
<protein>
    <submittedName>
        <fullName evidence="1">Uncharacterized protein</fullName>
    </submittedName>
</protein>
<evidence type="ECO:0000313" key="2">
    <source>
        <dbReference type="Proteomes" id="UP000033662"/>
    </source>
</evidence>
<dbReference type="Proteomes" id="UP000033662">
    <property type="component" value="Unassembled WGS sequence"/>
</dbReference>
<name>A0A0F4XVE3_9PSED</name>
<proteinExistence type="predicted"/>
<dbReference type="PATRIC" id="fig|132476.4.peg.73"/>
<sequence>MRLLGVSDTTAMKMLEKLRRQPLNYRSAKRLTLVAQQVGLFDFGRSGRVSKRRLTGIAPPVHLEL</sequence>
<gene>
    <name evidence="1" type="ORF">VP02_00335</name>
</gene>
<dbReference type="AlphaFoldDB" id="A0A0F4XVE3"/>
<comment type="caution">
    <text evidence="1">The sequence shown here is derived from an EMBL/GenBank/DDBJ whole genome shotgun (WGS) entry which is preliminary data.</text>
</comment>
<accession>A0A0F4XVE3</accession>
<evidence type="ECO:0000313" key="1">
    <source>
        <dbReference type="EMBL" id="KKA09847.1"/>
    </source>
</evidence>